<dbReference type="Pfam" id="PF18904">
    <property type="entry name" value="DUF5660"/>
    <property type="match status" value="1"/>
</dbReference>
<proteinExistence type="predicted"/>
<evidence type="ECO:0000313" key="4">
    <source>
        <dbReference type="Proteomes" id="UP000179233"/>
    </source>
</evidence>
<sequence>MNKPKTQTNYQSDNFFEAFRELGNQTVRNGADAVTDAASDVISQISTFAQRQPVSGELRPGQSLDIETEIRRREEDAIRSERMHFQHLRRQEQLVYSRKQEEIKLQINAIQEELKKLIGEAAGLAAEVEVAVEQMVVDPGVYHLNFFDKIRQTLILLRKKVADSKTWMHSVNSRAQARSFFWSQVGKSGTKYMLSQERYMSTQAG</sequence>
<protein>
    <recommendedName>
        <fullName evidence="2">DUF5660 domain-containing protein</fullName>
    </recommendedName>
</protein>
<evidence type="ECO:0000259" key="2">
    <source>
        <dbReference type="Pfam" id="PF18904"/>
    </source>
</evidence>
<organism evidence="3 4">
    <name type="scientific">Candidatus Chisholmbacteria bacterium RIFCSPHIGHO2_01_FULL_52_32</name>
    <dbReference type="NCBI Taxonomy" id="1797591"/>
    <lineage>
        <taxon>Bacteria</taxon>
        <taxon>Candidatus Chisholmiibacteriota</taxon>
    </lineage>
</organism>
<feature type="domain" description="DUF5660" evidence="2">
    <location>
        <begin position="99"/>
        <end position="205"/>
    </location>
</feature>
<comment type="caution">
    <text evidence="3">The sequence shown here is derived from an EMBL/GenBank/DDBJ whole genome shotgun (WGS) entry which is preliminary data.</text>
</comment>
<evidence type="ECO:0000313" key="3">
    <source>
        <dbReference type="EMBL" id="OGY18350.1"/>
    </source>
</evidence>
<dbReference type="InterPro" id="IPR043719">
    <property type="entry name" value="DUF5660"/>
</dbReference>
<evidence type="ECO:0000256" key="1">
    <source>
        <dbReference type="SAM" id="Coils"/>
    </source>
</evidence>
<name>A0A1G1VSK9_9BACT</name>
<dbReference type="AlphaFoldDB" id="A0A1G1VSK9"/>
<reference evidence="3 4" key="1">
    <citation type="journal article" date="2016" name="Nat. Commun.">
        <title>Thousands of microbial genomes shed light on interconnected biogeochemical processes in an aquifer system.</title>
        <authorList>
            <person name="Anantharaman K."/>
            <person name="Brown C.T."/>
            <person name="Hug L.A."/>
            <person name="Sharon I."/>
            <person name="Castelle C.J."/>
            <person name="Probst A.J."/>
            <person name="Thomas B.C."/>
            <person name="Singh A."/>
            <person name="Wilkins M.J."/>
            <person name="Karaoz U."/>
            <person name="Brodie E.L."/>
            <person name="Williams K.H."/>
            <person name="Hubbard S.S."/>
            <person name="Banfield J.F."/>
        </authorList>
    </citation>
    <scope>NUCLEOTIDE SEQUENCE [LARGE SCALE GENOMIC DNA]</scope>
</reference>
<keyword evidence="1" id="KW-0175">Coiled coil</keyword>
<feature type="coiled-coil region" evidence="1">
    <location>
        <begin position="100"/>
        <end position="127"/>
    </location>
</feature>
<dbReference type="Proteomes" id="UP000179233">
    <property type="component" value="Unassembled WGS sequence"/>
</dbReference>
<dbReference type="EMBL" id="MHCJ01000003">
    <property type="protein sequence ID" value="OGY18350.1"/>
    <property type="molecule type" value="Genomic_DNA"/>
</dbReference>
<accession>A0A1G1VSK9</accession>
<gene>
    <name evidence="3" type="ORF">A2786_02430</name>
</gene>